<dbReference type="CDD" id="cd04496">
    <property type="entry name" value="SSB_OBF"/>
    <property type="match status" value="1"/>
</dbReference>
<evidence type="ECO:0000256" key="1">
    <source>
        <dbReference type="ARBA" id="ARBA00023125"/>
    </source>
</evidence>
<gene>
    <name evidence="3" type="ORF">S01H1_34668</name>
</gene>
<comment type="caution">
    <text evidence="3">The sequence shown here is derived from an EMBL/GenBank/DDBJ whole genome shotgun (WGS) entry which is preliminary data.</text>
</comment>
<dbReference type="AlphaFoldDB" id="X0UIT5"/>
<dbReference type="InterPro" id="IPR011344">
    <property type="entry name" value="ssDNA-bd"/>
</dbReference>
<dbReference type="GO" id="GO:0009295">
    <property type="term" value="C:nucleoid"/>
    <property type="evidence" value="ECO:0007669"/>
    <property type="project" value="TreeGrafter"/>
</dbReference>
<dbReference type="PANTHER" id="PTHR10302:SF0">
    <property type="entry name" value="SINGLE-STRANDED DNA-BINDING PROTEIN, MITOCHONDRIAL"/>
    <property type="match status" value="1"/>
</dbReference>
<evidence type="ECO:0008006" key="4">
    <source>
        <dbReference type="Google" id="ProtNLM"/>
    </source>
</evidence>
<keyword evidence="1" id="KW-0238">DNA-binding</keyword>
<dbReference type="PANTHER" id="PTHR10302">
    <property type="entry name" value="SINGLE-STRANDED DNA-BINDING PROTEIN"/>
    <property type="match status" value="1"/>
</dbReference>
<sequence>VTLVGRLGQDPEVSAIQSGDTVANFSIAMTEYYKKDDQKDFSEETTWISITAWRKLAERVAKFAQKGTEIAVQGKLREKKWEDKETGAKRSRVYVLANKVDFGEGRIKVDKDAQQAPPPNPETPTNTGAPAKTEDGDDLPF</sequence>
<reference evidence="3" key="1">
    <citation type="journal article" date="2014" name="Front. Microbiol.">
        <title>High frequency of phylogenetically diverse reductive dehalogenase-homologous genes in deep subseafloor sedimentary metagenomes.</title>
        <authorList>
            <person name="Kawai M."/>
            <person name="Futagami T."/>
            <person name="Toyoda A."/>
            <person name="Takaki Y."/>
            <person name="Nishi S."/>
            <person name="Hori S."/>
            <person name="Arai W."/>
            <person name="Tsubouchi T."/>
            <person name="Morono Y."/>
            <person name="Uchiyama I."/>
            <person name="Ito T."/>
            <person name="Fujiyama A."/>
            <person name="Inagaki F."/>
            <person name="Takami H."/>
        </authorList>
    </citation>
    <scope>NUCLEOTIDE SEQUENCE</scope>
    <source>
        <strain evidence="3">Expedition CK06-06</strain>
    </source>
</reference>
<proteinExistence type="inferred from homology"/>
<dbReference type="EMBL" id="BARS01021602">
    <property type="protein sequence ID" value="GAG05495.1"/>
    <property type="molecule type" value="Genomic_DNA"/>
</dbReference>
<dbReference type="Gene3D" id="2.40.50.140">
    <property type="entry name" value="Nucleic acid-binding proteins"/>
    <property type="match status" value="1"/>
</dbReference>
<name>X0UIT5_9ZZZZ</name>
<feature type="region of interest" description="Disordered" evidence="2">
    <location>
        <begin position="106"/>
        <end position="141"/>
    </location>
</feature>
<dbReference type="HAMAP" id="MF_00984">
    <property type="entry name" value="SSB"/>
    <property type="match status" value="1"/>
</dbReference>
<dbReference type="NCBIfam" id="TIGR00621">
    <property type="entry name" value="ssb"/>
    <property type="match status" value="1"/>
</dbReference>
<dbReference type="PIRSF" id="PIRSF002070">
    <property type="entry name" value="SSB"/>
    <property type="match status" value="1"/>
</dbReference>
<accession>X0UIT5</accession>
<organism evidence="3">
    <name type="scientific">marine sediment metagenome</name>
    <dbReference type="NCBI Taxonomy" id="412755"/>
    <lineage>
        <taxon>unclassified sequences</taxon>
        <taxon>metagenomes</taxon>
        <taxon>ecological metagenomes</taxon>
    </lineage>
</organism>
<dbReference type="InterPro" id="IPR000424">
    <property type="entry name" value="Primosome_PriB/ssb"/>
</dbReference>
<evidence type="ECO:0000256" key="2">
    <source>
        <dbReference type="SAM" id="MobiDB-lite"/>
    </source>
</evidence>
<protein>
    <recommendedName>
        <fullName evidence="4">Single-stranded DNA-binding protein</fullName>
    </recommendedName>
</protein>
<dbReference type="Pfam" id="PF00436">
    <property type="entry name" value="SSB"/>
    <property type="match status" value="1"/>
</dbReference>
<dbReference type="InterPro" id="IPR012340">
    <property type="entry name" value="NA-bd_OB-fold"/>
</dbReference>
<dbReference type="PROSITE" id="PS50935">
    <property type="entry name" value="SSB"/>
    <property type="match status" value="1"/>
</dbReference>
<dbReference type="GO" id="GO:0003697">
    <property type="term" value="F:single-stranded DNA binding"/>
    <property type="evidence" value="ECO:0007669"/>
    <property type="project" value="InterPro"/>
</dbReference>
<feature type="non-terminal residue" evidence="3">
    <location>
        <position position="1"/>
    </location>
</feature>
<evidence type="ECO:0000313" key="3">
    <source>
        <dbReference type="EMBL" id="GAG05495.1"/>
    </source>
</evidence>
<dbReference type="SUPFAM" id="SSF50249">
    <property type="entry name" value="Nucleic acid-binding proteins"/>
    <property type="match status" value="1"/>
</dbReference>
<dbReference type="GO" id="GO:0006260">
    <property type="term" value="P:DNA replication"/>
    <property type="evidence" value="ECO:0007669"/>
    <property type="project" value="InterPro"/>
</dbReference>